<evidence type="ECO:0000256" key="4">
    <source>
        <dbReference type="ARBA" id="ARBA00023002"/>
    </source>
</evidence>
<dbReference type="EMBL" id="MZNU01000046">
    <property type="protein sequence ID" value="OWP06404.1"/>
    <property type="molecule type" value="Genomic_DNA"/>
</dbReference>
<feature type="chain" id="PRO_5012578191" description="FAD-binding PCMH-type domain-containing protein" evidence="5">
    <location>
        <begin position="22"/>
        <end position="518"/>
    </location>
</feature>
<evidence type="ECO:0000256" key="5">
    <source>
        <dbReference type="SAM" id="SignalP"/>
    </source>
</evidence>
<dbReference type="SUPFAM" id="SSF56176">
    <property type="entry name" value="FAD-binding/transporter-associated domain-like"/>
    <property type="match status" value="1"/>
</dbReference>
<keyword evidence="5" id="KW-0732">Signal</keyword>
<keyword evidence="3" id="KW-0274">FAD</keyword>
<keyword evidence="4" id="KW-0560">Oxidoreductase</keyword>
<proteinExistence type="inferred from homology"/>
<dbReference type="AlphaFoldDB" id="A0A218ZF77"/>
<dbReference type="PANTHER" id="PTHR42973:SF15">
    <property type="entry name" value="FAD-BINDING PCMH-TYPE DOMAIN-CONTAINING PROTEIN"/>
    <property type="match status" value="1"/>
</dbReference>
<dbReference type="InterPro" id="IPR012951">
    <property type="entry name" value="BBE"/>
</dbReference>
<dbReference type="InterPro" id="IPR016169">
    <property type="entry name" value="FAD-bd_PCMH_sub2"/>
</dbReference>
<dbReference type="InParanoid" id="A0A218ZF77"/>
<feature type="signal peptide" evidence="5">
    <location>
        <begin position="1"/>
        <end position="21"/>
    </location>
</feature>
<sequence>MYFPLPHLLLGFLLAASPTGAASTGRPPRRPRADVMACLRASNVPHIVKNSSSWASYATPYNLRLVYEPAVITVPETPDQVSASVTCAAAASLKVQAKGGGHSYASYSSGGQDGSLVVDMEKFSSIDLDHDTFIVKVGAGQRLGNVATQIFNQAQRALPHGSCPGVGIAGHALHGGYGYASRKWGLALDAVTGLDVVLANGTQIYTSADSQPDLFYAMRGAGDAFAIATSFYLQTQPAPSSVAYFTVGLAAALQDVETVTAGFAALQDFVLTSPLLTANISLGMYTDSGGLFSLSGWCLECDVSAVRATVLPAMLAGFPGATPTVSRQGWIEALEYVAYPEPLEQPLGHEYSLHETFYAKSIVSKNAQPLTTAAIRAFWAYMIENRGRGPFYSIIDLYGGPSSAINTPSPDSAAYSERDALWVFQNYGYAAGGQSTYDPATTRLLEGLSAAVEDAQPHGEFSGYLNYVDPGLSPLMAAAEYYGAATYNRLLDIKAQVDPAFVFWNPQAVGNSVALPFE</sequence>
<evidence type="ECO:0000313" key="7">
    <source>
        <dbReference type="EMBL" id="OWP06404.1"/>
    </source>
</evidence>
<dbReference type="OrthoDB" id="407275at2759"/>
<dbReference type="Pfam" id="PF01565">
    <property type="entry name" value="FAD_binding_4"/>
    <property type="match status" value="1"/>
</dbReference>
<reference evidence="7 8" key="1">
    <citation type="submission" date="2017-04" db="EMBL/GenBank/DDBJ databases">
        <title>Draft genome sequence of Marssonina coronaria NL1: causal agent of apple blotch.</title>
        <authorList>
            <person name="Cheng Q."/>
        </authorList>
    </citation>
    <scope>NUCLEOTIDE SEQUENCE [LARGE SCALE GENOMIC DNA]</scope>
    <source>
        <strain evidence="7 8">NL1</strain>
    </source>
</reference>
<dbReference type="Gene3D" id="3.40.462.20">
    <property type="match status" value="1"/>
</dbReference>
<dbReference type="InterPro" id="IPR016166">
    <property type="entry name" value="FAD-bd_PCMH"/>
</dbReference>
<dbReference type="GO" id="GO:0016491">
    <property type="term" value="F:oxidoreductase activity"/>
    <property type="evidence" value="ECO:0007669"/>
    <property type="project" value="UniProtKB-KW"/>
</dbReference>
<dbReference type="InterPro" id="IPR006094">
    <property type="entry name" value="Oxid_FAD_bind_N"/>
</dbReference>
<dbReference type="GO" id="GO:0071949">
    <property type="term" value="F:FAD binding"/>
    <property type="evidence" value="ECO:0007669"/>
    <property type="project" value="InterPro"/>
</dbReference>
<evidence type="ECO:0000259" key="6">
    <source>
        <dbReference type="PROSITE" id="PS51387"/>
    </source>
</evidence>
<keyword evidence="2" id="KW-0285">Flavoprotein</keyword>
<feature type="domain" description="FAD-binding PCMH-type" evidence="6">
    <location>
        <begin position="65"/>
        <end position="238"/>
    </location>
</feature>
<evidence type="ECO:0000256" key="2">
    <source>
        <dbReference type="ARBA" id="ARBA00022630"/>
    </source>
</evidence>
<dbReference type="InterPro" id="IPR036318">
    <property type="entry name" value="FAD-bd_PCMH-like_sf"/>
</dbReference>
<accession>A0A218ZF77</accession>
<gene>
    <name evidence="7" type="ORF">B2J93_9177</name>
</gene>
<comment type="similarity">
    <text evidence="1">Belongs to the oxygen-dependent FAD-linked oxidoreductase family.</text>
</comment>
<evidence type="ECO:0000313" key="8">
    <source>
        <dbReference type="Proteomes" id="UP000242519"/>
    </source>
</evidence>
<keyword evidence="8" id="KW-1185">Reference proteome</keyword>
<comment type="caution">
    <text evidence="7">The sequence shown here is derived from an EMBL/GenBank/DDBJ whole genome shotgun (WGS) entry which is preliminary data.</text>
</comment>
<name>A0A218ZF77_9HELO</name>
<dbReference type="PROSITE" id="PS51387">
    <property type="entry name" value="FAD_PCMH"/>
    <property type="match status" value="1"/>
</dbReference>
<evidence type="ECO:0000256" key="3">
    <source>
        <dbReference type="ARBA" id="ARBA00022827"/>
    </source>
</evidence>
<evidence type="ECO:0000256" key="1">
    <source>
        <dbReference type="ARBA" id="ARBA00005466"/>
    </source>
</evidence>
<organism evidence="7 8">
    <name type="scientific">Diplocarpon coronariae</name>
    <dbReference type="NCBI Taxonomy" id="2795749"/>
    <lineage>
        <taxon>Eukaryota</taxon>
        <taxon>Fungi</taxon>
        <taxon>Dikarya</taxon>
        <taxon>Ascomycota</taxon>
        <taxon>Pezizomycotina</taxon>
        <taxon>Leotiomycetes</taxon>
        <taxon>Helotiales</taxon>
        <taxon>Drepanopezizaceae</taxon>
        <taxon>Diplocarpon</taxon>
    </lineage>
</organism>
<dbReference type="Gene3D" id="3.30.465.10">
    <property type="match status" value="1"/>
</dbReference>
<dbReference type="Pfam" id="PF08031">
    <property type="entry name" value="BBE"/>
    <property type="match status" value="1"/>
</dbReference>
<dbReference type="STRING" id="503106.A0A218ZF77"/>
<dbReference type="PANTHER" id="PTHR42973">
    <property type="entry name" value="BINDING OXIDOREDUCTASE, PUTATIVE (AFU_ORTHOLOGUE AFUA_1G17690)-RELATED"/>
    <property type="match status" value="1"/>
</dbReference>
<dbReference type="Proteomes" id="UP000242519">
    <property type="component" value="Unassembled WGS sequence"/>
</dbReference>
<protein>
    <recommendedName>
        <fullName evidence="6">FAD-binding PCMH-type domain-containing protein</fullName>
    </recommendedName>
</protein>
<dbReference type="InterPro" id="IPR050416">
    <property type="entry name" value="FAD-linked_Oxidoreductase"/>
</dbReference>